<evidence type="ECO:0000313" key="4">
    <source>
        <dbReference type="EMBL" id="OLP59051.1"/>
    </source>
</evidence>
<keyword evidence="2" id="KW-0560">Oxidoreductase</keyword>
<dbReference type="PANTHER" id="PTHR10204:SF34">
    <property type="entry name" value="NAD(P)H DEHYDROGENASE [QUINONE] 1 ISOFORM 1"/>
    <property type="match status" value="1"/>
</dbReference>
<sequence>MQVLIVLAHPLPDSFAATVAKEARAALEGAGHAVEFLDLYAQDFDPRMTAQERRDHATATEASPDCQAMAEQLAAAEVLVLVFPQWWFNFPAILKGYVDRVFAPGIAFENVEGGPIRPKLTRLRHLVAFSSTGSPWWVARLVMGEPVRRLLKRGLLGGCAPQARFRMLTLYGIEASTPARRQAHLAHVRRMLSRLT</sequence>
<comment type="caution">
    <text evidence="4">The sequence shown here is derived from an EMBL/GenBank/DDBJ whole genome shotgun (WGS) entry which is preliminary data.</text>
</comment>
<evidence type="ECO:0000313" key="5">
    <source>
        <dbReference type="Proteomes" id="UP000186364"/>
    </source>
</evidence>
<dbReference type="OrthoDB" id="9798454at2"/>
<organism evidence="4 5">
    <name type="scientific">Xaviernesmea oryzae</name>
    <dbReference type="NCBI Taxonomy" id="464029"/>
    <lineage>
        <taxon>Bacteria</taxon>
        <taxon>Pseudomonadati</taxon>
        <taxon>Pseudomonadota</taxon>
        <taxon>Alphaproteobacteria</taxon>
        <taxon>Hyphomicrobiales</taxon>
        <taxon>Rhizobiaceae</taxon>
        <taxon>Rhizobium/Agrobacterium group</taxon>
        <taxon>Xaviernesmea</taxon>
    </lineage>
</organism>
<dbReference type="Pfam" id="PF02525">
    <property type="entry name" value="Flavodoxin_2"/>
    <property type="match status" value="1"/>
</dbReference>
<dbReference type="GO" id="GO:0003955">
    <property type="term" value="F:NAD(P)H dehydrogenase (quinone) activity"/>
    <property type="evidence" value="ECO:0007669"/>
    <property type="project" value="TreeGrafter"/>
</dbReference>
<dbReference type="InterPro" id="IPR003680">
    <property type="entry name" value="Flavodoxin_fold"/>
</dbReference>
<reference evidence="4 5" key="1">
    <citation type="submission" date="2016-09" db="EMBL/GenBank/DDBJ databases">
        <title>Rhizobium sp. nov., a novel species isolated from the rice rhizosphere.</title>
        <authorList>
            <person name="Zhao J."/>
            <person name="Zhang X."/>
        </authorList>
    </citation>
    <scope>NUCLEOTIDE SEQUENCE [LARGE SCALE GENOMIC DNA]</scope>
    <source>
        <strain evidence="4 5">1.7048</strain>
    </source>
</reference>
<dbReference type="RefSeq" id="WP_075628394.1">
    <property type="nucleotide sequence ID" value="NZ_FOAM01000004.1"/>
</dbReference>
<dbReference type="InterPro" id="IPR029039">
    <property type="entry name" value="Flavoprotein-like_sf"/>
</dbReference>
<dbReference type="GO" id="GO:0005829">
    <property type="term" value="C:cytosol"/>
    <property type="evidence" value="ECO:0007669"/>
    <property type="project" value="TreeGrafter"/>
</dbReference>
<comment type="similarity">
    <text evidence="1">Belongs to the NAD(P)H dehydrogenase (quinone) family.</text>
</comment>
<proteinExistence type="inferred from homology"/>
<keyword evidence="5" id="KW-1185">Reference proteome</keyword>
<name>A0A1Q9AUC7_9HYPH</name>
<dbReference type="SUPFAM" id="SSF52218">
    <property type="entry name" value="Flavoproteins"/>
    <property type="match status" value="1"/>
</dbReference>
<protein>
    <submittedName>
        <fullName evidence="4">NAD(P)H dehydrogenase</fullName>
    </submittedName>
</protein>
<dbReference type="PANTHER" id="PTHR10204">
    <property type="entry name" value="NAD P H OXIDOREDUCTASE-RELATED"/>
    <property type="match status" value="1"/>
</dbReference>
<dbReference type="EMBL" id="MKIP01000053">
    <property type="protein sequence ID" value="OLP59051.1"/>
    <property type="molecule type" value="Genomic_DNA"/>
</dbReference>
<accession>A0A1Q9AUC7</accession>
<dbReference type="Proteomes" id="UP000186364">
    <property type="component" value="Unassembled WGS sequence"/>
</dbReference>
<evidence type="ECO:0000256" key="2">
    <source>
        <dbReference type="ARBA" id="ARBA00023002"/>
    </source>
</evidence>
<evidence type="ECO:0000256" key="1">
    <source>
        <dbReference type="ARBA" id="ARBA00006252"/>
    </source>
</evidence>
<feature type="domain" description="Flavodoxin-like fold" evidence="3">
    <location>
        <begin position="1"/>
        <end position="174"/>
    </location>
</feature>
<dbReference type="InterPro" id="IPR051545">
    <property type="entry name" value="NAD(P)H_dehydrogenase_qn"/>
</dbReference>
<dbReference type="Gene3D" id="3.40.50.360">
    <property type="match status" value="1"/>
</dbReference>
<evidence type="ECO:0000259" key="3">
    <source>
        <dbReference type="Pfam" id="PF02525"/>
    </source>
</evidence>
<dbReference type="AlphaFoldDB" id="A0A1Q9AUC7"/>
<gene>
    <name evidence="4" type="ORF">BJF93_03755</name>
</gene>